<proteinExistence type="predicted"/>
<dbReference type="Pfam" id="PF03641">
    <property type="entry name" value="Lysine_decarbox"/>
    <property type="match status" value="1"/>
</dbReference>
<dbReference type="InterPro" id="IPR031100">
    <property type="entry name" value="LOG_fam"/>
</dbReference>
<keyword evidence="2" id="KW-1185">Reference proteome</keyword>
<dbReference type="FunFam" id="3.40.50.450:FF:000018">
    <property type="entry name" value="Lysine decarboxylase-like protein"/>
    <property type="match status" value="1"/>
</dbReference>
<dbReference type="HOGENOM" id="CLU_058336_1_0_1"/>
<comment type="caution">
    <text evidence="1">The sequence shown here is derived from an EMBL/GenBank/DDBJ whole genome shotgun (WGS) entry which is preliminary data.</text>
</comment>
<dbReference type="GO" id="GO:0009691">
    <property type="term" value="P:cytokinin biosynthetic process"/>
    <property type="evidence" value="ECO:0007669"/>
    <property type="project" value="InterPro"/>
</dbReference>
<evidence type="ECO:0000313" key="1">
    <source>
        <dbReference type="EMBL" id="KEZ44120.1"/>
    </source>
</evidence>
<dbReference type="RefSeq" id="XP_016643919.1">
    <property type="nucleotide sequence ID" value="XM_016785913.1"/>
</dbReference>
<dbReference type="EMBL" id="JOWA01000088">
    <property type="protein sequence ID" value="KEZ44120.1"/>
    <property type="molecule type" value="Genomic_DNA"/>
</dbReference>
<evidence type="ECO:0000313" key="2">
    <source>
        <dbReference type="Proteomes" id="UP000028545"/>
    </source>
</evidence>
<protein>
    <recommendedName>
        <fullName evidence="3">Lysine decarboxylase-like protein</fullName>
    </recommendedName>
</protein>
<dbReference type="SUPFAM" id="SSF102405">
    <property type="entry name" value="MCP/YpsA-like"/>
    <property type="match status" value="1"/>
</dbReference>
<dbReference type="AlphaFoldDB" id="A0A084G9V8"/>
<dbReference type="InterPro" id="IPR005269">
    <property type="entry name" value="LOG"/>
</dbReference>
<dbReference type="GO" id="GO:0005829">
    <property type="term" value="C:cytosol"/>
    <property type="evidence" value="ECO:0007669"/>
    <property type="project" value="TreeGrafter"/>
</dbReference>
<dbReference type="NCBIfam" id="TIGR00730">
    <property type="entry name" value="Rossman fold protein, TIGR00730 family"/>
    <property type="match status" value="1"/>
</dbReference>
<organism evidence="1 2">
    <name type="scientific">Pseudallescheria apiosperma</name>
    <name type="common">Scedosporium apiospermum</name>
    <dbReference type="NCBI Taxonomy" id="563466"/>
    <lineage>
        <taxon>Eukaryota</taxon>
        <taxon>Fungi</taxon>
        <taxon>Dikarya</taxon>
        <taxon>Ascomycota</taxon>
        <taxon>Pezizomycotina</taxon>
        <taxon>Sordariomycetes</taxon>
        <taxon>Hypocreomycetidae</taxon>
        <taxon>Microascales</taxon>
        <taxon>Microascaceae</taxon>
        <taxon>Scedosporium</taxon>
    </lineage>
</organism>
<accession>A0A084G9V8</accession>
<dbReference type="OMA" id="HQKPIGL"/>
<reference evidence="1 2" key="1">
    <citation type="journal article" date="2014" name="Genome Announc.">
        <title>Draft genome sequence of the pathogenic fungus Scedosporium apiospermum.</title>
        <authorList>
            <person name="Vandeputte P."/>
            <person name="Ghamrawi S."/>
            <person name="Rechenmann M."/>
            <person name="Iltis A."/>
            <person name="Giraud S."/>
            <person name="Fleury M."/>
            <person name="Thornton C."/>
            <person name="Delhaes L."/>
            <person name="Meyer W."/>
            <person name="Papon N."/>
            <person name="Bouchara J.P."/>
        </authorList>
    </citation>
    <scope>NUCLEOTIDE SEQUENCE [LARGE SCALE GENOMIC DNA]</scope>
    <source>
        <strain evidence="1 2">IHEM 14462</strain>
    </source>
</reference>
<sequence>MTSEATNSAPQTKIAVYCGASPGHNPKHLAMARELAHAMAENNIGLVYGGGTIGIMGEIARTLVSLSGPSSVHGVIPDPLIRYERNLPTKASDFSGTGNPDLNPVLPDEAVFGRTTVVPDMHTRKKLMAQEVFNGGPGSGFIALSGGYGTIEEMFETATWNQLGIHKNGICLLNVDGFFDGILQWIEKSSSEGFISPANKGIVVTATDAKGALKQLREYKLSADTMKLEWGDQ</sequence>
<dbReference type="Gene3D" id="3.40.50.450">
    <property type="match status" value="1"/>
</dbReference>
<evidence type="ECO:0008006" key="3">
    <source>
        <dbReference type="Google" id="ProtNLM"/>
    </source>
</evidence>
<dbReference type="VEuPathDB" id="FungiDB:SAPIO_CDS3034"/>
<dbReference type="GO" id="GO:0016799">
    <property type="term" value="F:hydrolase activity, hydrolyzing N-glycosyl compounds"/>
    <property type="evidence" value="ECO:0007669"/>
    <property type="project" value="TreeGrafter"/>
</dbReference>
<dbReference type="OrthoDB" id="414463at2759"/>
<dbReference type="GeneID" id="27722106"/>
<dbReference type="PANTHER" id="PTHR31223:SF70">
    <property type="entry name" value="LOG FAMILY PROTEIN YJL055W"/>
    <property type="match status" value="1"/>
</dbReference>
<dbReference type="PANTHER" id="PTHR31223">
    <property type="entry name" value="LOG FAMILY PROTEIN YJL055W"/>
    <property type="match status" value="1"/>
</dbReference>
<gene>
    <name evidence="1" type="ORF">SAPIO_CDS3034</name>
</gene>
<name>A0A084G9V8_PSEDA</name>
<dbReference type="KEGG" id="sapo:SAPIO_CDS3034"/>
<dbReference type="Proteomes" id="UP000028545">
    <property type="component" value="Unassembled WGS sequence"/>
</dbReference>